<dbReference type="Proteomes" id="UP000067683">
    <property type="component" value="Chromosome"/>
</dbReference>
<gene>
    <name evidence="2" type="ORF">AUC31_15795</name>
</gene>
<dbReference type="PROSITE" id="PS51725">
    <property type="entry name" value="ABM"/>
    <property type="match status" value="1"/>
</dbReference>
<dbReference type="InterPro" id="IPR007138">
    <property type="entry name" value="ABM_dom"/>
</dbReference>
<dbReference type="Pfam" id="PF03992">
    <property type="entry name" value="ABM"/>
    <property type="match status" value="1"/>
</dbReference>
<dbReference type="KEGG" id="prt:AUC31_15795"/>
<evidence type="ECO:0000313" key="3">
    <source>
        <dbReference type="Proteomes" id="UP000067683"/>
    </source>
</evidence>
<evidence type="ECO:0000259" key="1">
    <source>
        <dbReference type="PROSITE" id="PS51725"/>
    </source>
</evidence>
<dbReference type="PANTHER" id="PTHR34474">
    <property type="entry name" value="SIGNAL TRANSDUCTION PROTEIN TRAP"/>
    <property type="match status" value="1"/>
</dbReference>
<dbReference type="InterPro" id="IPR011008">
    <property type="entry name" value="Dimeric_a/b-barrel"/>
</dbReference>
<dbReference type="STRING" id="200991.AUC31_15795"/>
<proteinExistence type="predicted"/>
<keyword evidence="2" id="KW-0503">Monooxygenase</keyword>
<sequence length="101" mass="12063">MYIVTSTVIVPEDKVQDVIEIYQKRSRRVDQAEGFTSFRLIQNTKKRHELTVHLEWQSKQAYMNWVKSQEFKEIHDLEKNYPDQELAGIVPKVHQYEVVAE</sequence>
<keyword evidence="3" id="KW-1185">Reference proteome</keyword>
<dbReference type="Gene3D" id="3.30.70.100">
    <property type="match status" value="1"/>
</dbReference>
<feature type="domain" description="ABM" evidence="1">
    <location>
        <begin position="2"/>
        <end position="90"/>
    </location>
</feature>
<dbReference type="OrthoDB" id="2617048at2"/>
<dbReference type="InterPro" id="IPR050404">
    <property type="entry name" value="Heme-degrading_MO"/>
</dbReference>
<dbReference type="EMBL" id="CP013659">
    <property type="protein sequence ID" value="ALS76579.1"/>
    <property type="molecule type" value="Genomic_DNA"/>
</dbReference>
<reference evidence="2" key="1">
    <citation type="submission" date="2016-01" db="EMBL/GenBank/DDBJ databases">
        <title>Complete genome of Planococcus rifietoensis type strain M8.</title>
        <authorList>
            <person name="See-Too W.S."/>
        </authorList>
    </citation>
    <scope>NUCLEOTIDE SEQUENCE [LARGE SCALE GENOMIC DNA]</scope>
    <source>
        <strain evidence="2">M8</strain>
    </source>
</reference>
<organism evidence="2 3">
    <name type="scientific">Planococcus rifietoensis</name>
    <dbReference type="NCBI Taxonomy" id="200991"/>
    <lineage>
        <taxon>Bacteria</taxon>
        <taxon>Bacillati</taxon>
        <taxon>Bacillota</taxon>
        <taxon>Bacilli</taxon>
        <taxon>Bacillales</taxon>
        <taxon>Caryophanaceae</taxon>
        <taxon>Planococcus</taxon>
    </lineage>
</organism>
<keyword evidence="2" id="KW-0560">Oxidoreductase</keyword>
<dbReference type="RefSeq" id="WP_058383281.1">
    <property type="nucleotide sequence ID" value="NZ_CP013659.2"/>
</dbReference>
<dbReference type="GO" id="GO:0004497">
    <property type="term" value="F:monooxygenase activity"/>
    <property type="evidence" value="ECO:0007669"/>
    <property type="project" value="UniProtKB-KW"/>
</dbReference>
<dbReference type="PANTHER" id="PTHR34474:SF4">
    <property type="entry name" value="HEME OXYGENASE (STAPHYLOBILIN-PRODUCING) 1"/>
    <property type="match status" value="1"/>
</dbReference>
<dbReference type="AlphaFoldDB" id="A0A0U2XTX3"/>
<dbReference type="SUPFAM" id="SSF54909">
    <property type="entry name" value="Dimeric alpha+beta barrel"/>
    <property type="match status" value="1"/>
</dbReference>
<accession>A0A0U2XTX3</accession>
<name>A0A0U2XTX3_9BACL</name>
<protein>
    <submittedName>
        <fullName evidence="2">Antibiotic biosynthesis monooxygenase</fullName>
    </submittedName>
</protein>
<evidence type="ECO:0000313" key="2">
    <source>
        <dbReference type="EMBL" id="ALS76579.1"/>
    </source>
</evidence>